<proteinExistence type="predicted"/>
<organism evidence="1 2">
    <name type="scientific">Vaccinium darrowii</name>
    <dbReference type="NCBI Taxonomy" id="229202"/>
    <lineage>
        <taxon>Eukaryota</taxon>
        <taxon>Viridiplantae</taxon>
        <taxon>Streptophyta</taxon>
        <taxon>Embryophyta</taxon>
        <taxon>Tracheophyta</taxon>
        <taxon>Spermatophyta</taxon>
        <taxon>Magnoliopsida</taxon>
        <taxon>eudicotyledons</taxon>
        <taxon>Gunneridae</taxon>
        <taxon>Pentapetalae</taxon>
        <taxon>asterids</taxon>
        <taxon>Ericales</taxon>
        <taxon>Ericaceae</taxon>
        <taxon>Vaccinioideae</taxon>
        <taxon>Vaccinieae</taxon>
        <taxon>Vaccinium</taxon>
    </lineage>
</organism>
<dbReference type="EMBL" id="CM037155">
    <property type="protein sequence ID" value="KAH7847245.1"/>
    <property type="molecule type" value="Genomic_DNA"/>
</dbReference>
<protein>
    <submittedName>
        <fullName evidence="1">Uncharacterized protein</fullName>
    </submittedName>
</protein>
<evidence type="ECO:0000313" key="2">
    <source>
        <dbReference type="Proteomes" id="UP000828048"/>
    </source>
</evidence>
<dbReference type="Proteomes" id="UP000828048">
    <property type="component" value="Chromosome 5"/>
</dbReference>
<gene>
    <name evidence="1" type="ORF">Vadar_023682</name>
</gene>
<evidence type="ECO:0000313" key="1">
    <source>
        <dbReference type="EMBL" id="KAH7847245.1"/>
    </source>
</evidence>
<accession>A0ACB7Y2V0</accession>
<name>A0ACB7Y2V0_9ERIC</name>
<sequence>MILIYGNVAIWSLYHCLYKTNIKPLLWEKRTEICIGAARGLQYLHVGTKQTIIHQNLQSTRILLDKNWVAKVAGFEFARMLPKNEPSTSSNTFVVDNAGYMAPEYLVSAKFTEKSDVYSFGVILLEVLCGRKPTIMTQEEDQVNLVRWFKTNIERGTVYQIIDPNLTEEIAPECLKEYVIVAEKCLLDEGIERPSMDDILSSLISALQLQDNWRNVEAVPRSHSNTLFDSAANVDKIVNKHGEHRIKLEGHNVSRCKHGSQFHLLSKIVGTLWWSGRNGPQQLYQVEEEMEGNIDAVELKGGKVEFKASVAVRSCLAVF</sequence>
<comment type="caution">
    <text evidence="1">The sequence shown here is derived from an EMBL/GenBank/DDBJ whole genome shotgun (WGS) entry which is preliminary data.</text>
</comment>
<keyword evidence="2" id="KW-1185">Reference proteome</keyword>
<reference evidence="1 2" key="1">
    <citation type="journal article" date="2021" name="Hortic Res">
        <title>High-quality reference genome and annotation aids understanding of berry development for evergreen blueberry (Vaccinium darrowii).</title>
        <authorList>
            <person name="Yu J."/>
            <person name="Hulse-Kemp A.M."/>
            <person name="Babiker E."/>
            <person name="Staton M."/>
        </authorList>
    </citation>
    <scope>NUCLEOTIDE SEQUENCE [LARGE SCALE GENOMIC DNA]</scope>
    <source>
        <strain evidence="2">cv. NJ 8807/NJ 8810</strain>
        <tissue evidence="1">Young leaf</tissue>
    </source>
</reference>